<keyword evidence="2" id="KW-0808">Transferase</keyword>
<evidence type="ECO:0000313" key="2">
    <source>
        <dbReference type="EMBL" id="RZV40397.1"/>
    </source>
</evidence>
<accession>A0A520XGS6</accession>
<dbReference type="SUPFAM" id="SSF53271">
    <property type="entry name" value="PRTase-like"/>
    <property type="match status" value="1"/>
</dbReference>
<feature type="domain" description="Phosphoribosyltransferase" evidence="1">
    <location>
        <begin position="15"/>
        <end position="176"/>
    </location>
</feature>
<dbReference type="EMBL" id="SHMQ01000001">
    <property type="protein sequence ID" value="RZV40397.1"/>
    <property type="molecule type" value="Genomic_DNA"/>
</dbReference>
<evidence type="ECO:0000259" key="1">
    <source>
        <dbReference type="Pfam" id="PF00156"/>
    </source>
</evidence>
<sequence length="209" mass="23099">MFKNRKEAGEKLALALGKYKGEDVTVIALPKGGIEVAFEVAKYLNAEFSIIIVRKLPFPDNTEAGFGAVAEDGSIYINRQSSWYLSEKEINGIISAQKNEIKRRILVLRKGKPLPNLADKTVILIDDGIAGGSTIRAAIMLCKKQRVKKIVVAVPVAGRDIAVQISKLADETVVLEMPYDFHAVAQVYENWYDVSDEEALEIMGRIGYN</sequence>
<dbReference type="GO" id="GO:0016757">
    <property type="term" value="F:glycosyltransferase activity"/>
    <property type="evidence" value="ECO:0007669"/>
    <property type="project" value="UniProtKB-KW"/>
</dbReference>
<dbReference type="AlphaFoldDB" id="A0A520XGS6"/>
<dbReference type="CDD" id="cd06223">
    <property type="entry name" value="PRTases_typeI"/>
    <property type="match status" value="1"/>
</dbReference>
<name>A0A520XGS6_9DELT</name>
<organism evidence="2 3">
    <name type="scientific">Candidatus Acidulodesulfobacterium acidiphilum</name>
    <dbReference type="NCBI Taxonomy" id="2597224"/>
    <lineage>
        <taxon>Bacteria</taxon>
        <taxon>Deltaproteobacteria</taxon>
        <taxon>Candidatus Acidulodesulfobacterales</taxon>
        <taxon>Candidatus Acidulodesulfobacterium</taxon>
    </lineage>
</organism>
<dbReference type="InterPro" id="IPR000836">
    <property type="entry name" value="PRTase_dom"/>
</dbReference>
<dbReference type="Gene3D" id="3.30.1310.20">
    <property type="entry name" value="PRTase-like"/>
    <property type="match status" value="1"/>
</dbReference>
<dbReference type="Gene3D" id="3.40.50.2020">
    <property type="match status" value="1"/>
</dbReference>
<dbReference type="Proteomes" id="UP000322454">
    <property type="component" value="Unassembled WGS sequence"/>
</dbReference>
<proteinExistence type="predicted"/>
<gene>
    <name evidence="2" type="ORF">EVJ48_00295</name>
</gene>
<keyword evidence="2" id="KW-0328">Glycosyltransferase</keyword>
<evidence type="ECO:0000313" key="3">
    <source>
        <dbReference type="Proteomes" id="UP000322454"/>
    </source>
</evidence>
<dbReference type="Pfam" id="PF00156">
    <property type="entry name" value="Pribosyltran"/>
    <property type="match status" value="1"/>
</dbReference>
<comment type="caution">
    <text evidence="2">The sequence shown here is derived from an EMBL/GenBank/DDBJ whole genome shotgun (WGS) entry which is preliminary data.</text>
</comment>
<dbReference type="InterPro" id="IPR029057">
    <property type="entry name" value="PRTase-like"/>
</dbReference>
<protein>
    <submittedName>
        <fullName evidence="2">Phosphoribosyltransferase</fullName>
    </submittedName>
</protein>
<reference evidence="2 3" key="1">
    <citation type="submission" date="2019-01" db="EMBL/GenBank/DDBJ databases">
        <title>Insights into ecological role of a new deltaproteobacterial order Candidatus Sinidesulfobacterales (Sva0485) by metagenomics and metatranscriptomics.</title>
        <authorList>
            <person name="Tan S."/>
            <person name="Liu J."/>
            <person name="Fang Y."/>
            <person name="Hedlund B."/>
            <person name="Lian Z.-H."/>
            <person name="Huang L.-Y."/>
            <person name="Li J.-T."/>
            <person name="Huang L.-N."/>
            <person name="Li W.-J."/>
            <person name="Jiang H.-C."/>
            <person name="Dong H.-L."/>
            <person name="Shu W.-S."/>
        </authorList>
    </citation>
    <scope>NUCLEOTIDE SEQUENCE [LARGE SCALE GENOMIC DNA]</scope>
    <source>
        <strain evidence="2">AP4</strain>
    </source>
</reference>